<evidence type="ECO:0000256" key="6">
    <source>
        <dbReference type="ARBA" id="ARBA00022679"/>
    </source>
</evidence>
<dbReference type="EnsemblMetazoa" id="CLYHEMT003483.1">
    <property type="protein sequence ID" value="CLYHEMP003483.1"/>
    <property type="gene ID" value="CLYHEMG003483"/>
</dbReference>
<dbReference type="GO" id="GO:0051751">
    <property type="term" value="F:alpha-1,4-mannosyltransferase activity"/>
    <property type="evidence" value="ECO:0007669"/>
    <property type="project" value="InterPro"/>
</dbReference>
<protein>
    <recommendedName>
        <fullName evidence="12 13">GPI alpha-1,4-mannosyltransferase I, catalytic subunit</fullName>
        <ecNumber evidence="13">2.4.1.-</ecNumber>
    </recommendedName>
    <alternativeName>
        <fullName evidence="13">GPI mannosyltransferase I</fullName>
    </alternativeName>
</protein>
<evidence type="ECO:0000313" key="15">
    <source>
        <dbReference type="EnsemblMetazoa" id="CLYHEMP003483.1"/>
    </source>
</evidence>
<evidence type="ECO:0000256" key="2">
    <source>
        <dbReference type="ARBA" id="ARBA00004687"/>
    </source>
</evidence>
<keyword evidence="10 13" id="KW-0472">Membrane</keyword>
<evidence type="ECO:0000256" key="8">
    <source>
        <dbReference type="ARBA" id="ARBA00022824"/>
    </source>
</evidence>
<evidence type="ECO:0000256" key="14">
    <source>
        <dbReference type="SAM" id="SignalP"/>
    </source>
</evidence>
<keyword evidence="9 13" id="KW-1133">Transmembrane helix</keyword>
<dbReference type="GO" id="GO:0006506">
    <property type="term" value="P:GPI anchor biosynthetic process"/>
    <property type="evidence" value="ECO:0007669"/>
    <property type="project" value="UniProtKB-UniPathway"/>
</dbReference>
<dbReference type="GO" id="GO:1990529">
    <property type="term" value="C:glycosylphosphatidylinositol-mannosyltransferase I complex"/>
    <property type="evidence" value="ECO:0007669"/>
    <property type="project" value="TreeGrafter"/>
</dbReference>
<keyword evidence="8 13" id="KW-0256">Endoplasmic reticulum</keyword>
<name>A0A7M5USK6_9CNID</name>
<keyword evidence="5 13" id="KW-0328">Glycosyltransferase</keyword>
<dbReference type="PANTHER" id="PTHR12886">
    <property type="entry name" value="PIG-M MANNOSYLTRANSFERASE"/>
    <property type="match status" value="1"/>
</dbReference>
<dbReference type="UniPathway" id="UPA00196"/>
<feature type="transmembrane region" description="Helical" evidence="13">
    <location>
        <begin position="72"/>
        <end position="94"/>
    </location>
</feature>
<keyword evidence="16" id="KW-1185">Reference proteome</keyword>
<feature type="transmembrane region" description="Helical" evidence="13">
    <location>
        <begin position="167"/>
        <end position="183"/>
    </location>
</feature>
<dbReference type="Proteomes" id="UP000594262">
    <property type="component" value="Unplaced"/>
</dbReference>
<keyword evidence="4 13" id="KW-0337">GPI-anchor biosynthesis</keyword>
<feature type="transmembrane region" description="Helical" evidence="13">
    <location>
        <begin position="139"/>
        <end position="161"/>
    </location>
</feature>
<evidence type="ECO:0000256" key="11">
    <source>
        <dbReference type="ARBA" id="ARBA00093408"/>
    </source>
</evidence>
<comment type="similarity">
    <text evidence="3 13">Belongs to the PIGM family.</text>
</comment>
<evidence type="ECO:0000256" key="9">
    <source>
        <dbReference type="ARBA" id="ARBA00022989"/>
    </source>
</evidence>
<proteinExistence type="inferred from homology"/>
<keyword evidence="14" id="KW-0732">Signal</keyword>
<evidence type="ECO:0000256" key="4">
    <source>
        <dbReference type="ARBA" id="ARBA00022502"/>
    </source>
</evidence>
<sequence>MDFKLLCMALLVRMLLIFYGTHHDRYFEVKYTDIDYTVFTEAANHTLMGGTPYQTPTYKYTPLLALILLPNISLHLLFGKILFCIVDIVVAMVMSEVMKLGSVKGDFATKVDEVICFCWLFNPFTITISSRGNAEAIQILLVVLTLYFMMSDHTLLSGFFFGLSVHFKIYPFIYGAPFLFYLTKKSLDETRQRNVTILQFTIKMVTSLQNILFGLVSLATFFGMGAFMFSLYGFDFIENTYLFHLSRIDMQHNFSPYFYVLKTTQGLWVGDVINRLAFIPQMGTVLWIGAKFYDRLPLALFLQTFAFVTFNKVCTSQYFIWYIGLLPMAYPYLHIVDPKKNIKRTARTNVVQLAIWLMPQAVWLGLAYLYEFRKLDVLVYVWLASLVFLGANIYLLKSMMGSFAIIKGDEEMEKED</sequence>
<dbReference type="GO" id="GO:0004376">
    <property type="term" value="F:GPI mannosyltransferase activity"/>
    <property type="evidence" value="ECO:0007669"/>
    <property type="project" value="InterPro"/>
</dbReference>
<evidence type="ECO:0000256" key="5">
    <source>
        <dbReference type="ARBA" id="ARBA00022676"/>
    </source>
</evidence>
<comment type="pathway">
    <text evidence="2 13">Glycolipid biosynthesis; glycosylphosphatidylinositol-anchor biosynthesis.</text>
</comment>
<feature type="transmembrane region" description="Helical" evidence="13">
    <location>
        <begin position="319"/>
        <end position="336"/>
    </location>
</feature>
<comment type="function">
    <text evidence="11 13">Catalytic subunit of the glycosylphosphatidylinositol-mannosyltransferase I complex which catalyzes the transfer of the first mannose, via an alpha-1,4 bond from a dolichol-phosphate-mannose (Dol-P-Man) to the glucosaminyl acyl phosphatidylinositol (GlcN-(acyl)PI) intermediate to generate alpha-D-Man-(1-&gt;4)-alpha-D-GlcN-(1-&gt;6)-(1-radyl,2-acyl-sn-glycero-3-phospho)-2-acyl-inositol and participates in the sixth step of the glycosylphosphatidylinositol-anchor biosynthesis.</text>
</comment>
<dbReference type="RefSeq" id="XP_066926434.1">
    <property type="nucleotide sequence ID" value="XM_067070333.1"/>
</dbReference>
<dbReference type="EC" id="2.4.1.-" evidence="13"/>
<feature type="transmembrane region" description="Helical" evidence="13">
    <location>
        <begin position="348"/>
        <end position="371"/>
    </location>
</feature>
<feature type="signal peptide" evidence="14">
    <location>
        <begin position="1"/>
        <end position="23"/>
    </location>
</feature>
<accession>A0A7M5USK6</accession>
<evidence type="ECO:0000256" key="1">
    <source>
        <dbReference type="ARBA" id="ARBA00004477"/>
    </source>
</evidence>
<feature type="chain" id="PRO_5029551063" description="GPI alpha-1,4-mannosyltransferase I, catalytic subunit" evidence="14">
    <location>
        <begin position="24"/>
        <end position="416"/>
    </location>
</feature>
<dbReference type="OrthoDB" id="1741594at2759"/>
<keyword evidence="6 13" id="KW-0808">Transferase</keyword>
<evidence type="ECO:0000313" key="16">
    <source>
        <dbReference type="Proteomes" id="UP000594262"/>
    </source>
</evidence>
<dbReference type="GeneID" id="136813843"/>
<dbReference type="GO" id="GO:0005789">
    <property type="term" value="C:endoplasmic reticulum membrane"/>
    <property type="evidence" value="ECO:0007669"/>
    <property type="project" value="UniProtKB-SubCell"/>
</dbReference>
<comment type="subcellular location">
    <subcellularLocation>
        <location evidence="1 13">Endoplasmic reticulum membrane</location>
        <topology evidence="1 13">Multi-pass membrane protein</topology>
    </subcellularLocation>
</comment>
<feature type="transmembrane region" description="Helical" evidence="13">
    <location>
        <begin position="211"/>
        <end position="234"/>
    </location>
</feature>
<evidence type="ECO:0000256" key="12">
    <source>
        <dbReference type="ARBA" id="ARBA00093608"/>
    </source>
</evidence>
<feature type="transmembrane region" description="Helical" evidence="13">
    <location>
        <begin position="377"/>
        <end position="396"/>
    </location>
</feature>
<organism evidence="15 16">
    <name type="scientific">Clytia hemisphaerica</name>
    <dbReference type="NCBI Taxonomy" id="252671"/>
    <lineage>
        <taxon>Eukaryota</taxon>
        <taxon>Metazoa</taxon>
        <taxon>Cnidaria</taxon>
        <taxon>Hydrozoa</taxon>
        <taxon>Hydroidolina</taxon>
        <taxon>Leptothecata</taxon>
        <taxon>Obeliida</taxon>
        <taxon>Clytiidae</taxon>
        <taxon>Clytia</taxon>
    </lineage>
</organism>
<evidence type="ECO:0000256" key="10">
    <source>
        <dbReference type="ARBA" id="ARBA00023136"/>
    </source>
</evidence>
<evidence type="ECO:0000256" key="13">
    <source>
        <dbReference type="RuleBase" id="RU365064"/>
    </source>
</evidence>
<reference evidence="15" key="1">
    <citation type="submission" date="2021-01" db="UniProtKB">
        <authorList>
            <consortium name="EnsemblMetazoa"/>
        </authorList>
    </citation>
    <scope>IDENTIFICATION</scope>
</reference>
<dbReference type="InterPro" id="IPR007704">
    <property type="entry name" value="PIG-M"/>
</dbReference>
<dbReference type="AlphaFoldDB" id="A0A7M5USK6"/>
<evidence type="ECO:0000256" key="7">
    <source>
        <dbReference type="ARBA" id="ARBA00022692"/>
    </source>
</evidence>
<dbReference type="Pfam" id="PF05007">
    <property type="entry name" value="Mannosyl_trans"/>
    <property type="match status" value="1"/>
</dbReference>
<dbReference type="PANTHER" id="PTHR12886:SF0">
    <property type="entry name" value="GPI MANNOSYLTRANSFERASE 1"/>
    <property type="match status" value="1"/>
</dbReference>
<keyword evidence="7 13" id="KW-0812">Transmembrane</keyword>
<evidence type="ECO:0000256" key="3">
    <source>
        <dbReference type="ARBA" id="ARBA00011071"/>
    </source>
</evidence>